<accession>A0AAD7KE79</accession>
<organism evidence="2 3">
    <name type="scientific">Mycena metata</name>
    <dbReference type="NCBI Taxonomy" id="1033252"/>
    <lineage>
        <taxon>Eukaryota</taxon>
        <taxon>Fungi</taxon>
        <taxon>Dikarya</taxon>
        <taxon>Basidiomycota</taxon>
        <taxon>Agaricomycotina</taxon>
        <taxon>Agaricomycetes</taxon>
        <taxon>Agaricomycetidae</taxon>
        <taxon>Agaricales</taxon>
        <taxon>Marasmiineae</taxon>
        <taxon>Mycenaceae</taxon>
        <taxon>Mycena</taxon>
    </lineage>
</organism>
<sequence>MVEYRATPVSHRVFALGIPHLLALRHILKHLVSLEAIKNPPEESPGQVAAWYIFAFSGLWSSSSLEGVEAWWGKEETPSFGSGIDPEGYSEEGGPLATEEEQPGGTEKTPYQTGGFVGPLRKKKEFQGWISASLPVYWGEENAKQNKNPYTEFAKFQGRISASLAVYWGRGRREEKGEEKGLKIGSPIAKDALEESRVSKEDSQNRIQSLQESGKDKWAKEEEEEVVPLNATQLKKRIFEALEDSMMSKEDGQRRVQPLKQSSKRKWAKERRWWW</sequence>
<feature type="region of interest" description="Disordered" evidence="1">
    <location>
        <begin position="78"/>
        <end position="116"/>
    </location>
</feature>
<name>A0AAD7KE79_9AGAR</name>
<dbReference type="AlphaFoldDB" id="A0AAD7KE79"/>
<feature type="region of interest" description="Disordered" evidence="1">
    <location>
        <begin position="193"/>
        <end position="224"/>
    </location>
</feature>
<feature type="region of interest" description="Disordered" evidence="1">
    <location>
        <begin position="247"/>
        <end position="275"/>
    </location>
</feature>
<evidence type="ECO:0000313" key="3">
    <source>
        <dbReference type="Proteomes" id="UP001215598"/>
    </source>
</evidence>
<reference evidence="2" key="1">
    <citation type="submission" date="2023-03" db="EMBL/GenBank/DDBJ databases">
        <title>Massive genome expansion in bonnet fungi (Mycena s.s.) driven by repeated elements and novel gene families across ecological guilds.</title>
        <authorList>
            <consortium name="Lawrence Berkeley National Laboratory"/>
            <person name="Harder C.B."/>
            <person name="Miyauchi S."/>
            <person name="Viragh M."/>
            <person name="Kuo A."/>
            <person name="Thoen E."/>
            <person name="Andreopoulos B."/>
            <person name="Lu D."/>
            <person name="Skrede I."/>
            <person name="Drula E."/>
            <person name="Henrissat B."/>
            <person name="Morin E."/>
            <person name="Kohler A."/>
            <person name="Barry K."/>
            <person name="LaButti K."/>
            <person name="Morin E."/>
            <person name="Salamov A."/>
            <person name="Lipzen A."/>
            <person name="Mereny Z."/>
            <person name="Hegedus B."/>
            <person name="Baldrian P."/>
            <person name="Stursova M."/>
            <person name="Weitz H."/>
            <person name="Taylor A."/>
            <person name="Grigoriev I.V."/>
            <person name="Nagy L.G."/>
            <person name="Martin F."/>
            <person name="Kauserud H."/>
        </authorList>
    </citation>
    <scope>NUCLEOTIDE SEQUENCE</scope>
    <source>
        <strain evidence="2">CBHHK182m</strain>
    </source>
</reference>
<evidence type="ECO:0000313" key="2">
    <source>
        <dbReference type="EMBL" id="KAJ7782939.1"/>
    </source>
</evidence>
<evidence type="ECO:0000256" key="1">
    <source>
        <dbReference type="SAM" id="MobiDB-lite"/>
    </source>
</evidence>
<comment type="caution">
    <text evidence="2">The sequence shown here is derived from an EMBL/GenBank/DDBJ whole genome shotgun (WGS) entry which is preliminary data.</text>
</comment>
<dbReference type="Proteomes" id="UP001215598">
    <property type="component" value="Unassembled WGS sequence"/>
</dbReference>
<feature type="compositionally biased region" description="Basic and acidic residues" evidence="1">
    <location>
        <begin position="193"/>
        <end position="204"/>
    </location>
</feature>
<proteinExistence type="predicted"/>
<dbReference type="EMBL" id="JARKIB010000003">
    <property type="protein sequence ID" value="KAJ7782939.1"/>
    <property type="molecule type" value="Genomic_DNA"/>
</dbReference>
<protein>
    <submittedName>
        <fullName evidence="2">Uncharacterized protein</fullName>
    </submittedName>
</protein>
<gene>
    <name evidence="2" type="ORF">B0H16DRAFT_1682281</name>
</gene>
<keyword evidence="3" id="KW-1185">Reference proteome</keyword>